<sequence length="98" mass="11879">MMKKLLIIRRCWLKVPKSHLHILEYLFNFLEIAMLLKLNCLLQLVHCLPRLLYEGSVHPKVLNDANSSGKLSSFFFKFQYNLLVWLTNFYLMYYTRRH</sequence>
<accession>A0A103YIG6</accession>
<gene>
    <name evidence="1" type="ORF">Ccrd_011925</name>
</gene>
<dbReference type="AlphaFoldDB" id="A0A103YIG6"/>
<dbReference type="Proteomes" id="UP000243975">
    <property type="component" value="Unassembled WGS sequence"/>
</dbReference>
<dbReference type="EMBL" id="LEKV01001045">
    <property type="protein sequence ID" value="KVI09687.1"/>
    <property type="molecule type" value="Genomic_DNA"/>
</dbReference>
<organism evidence="1 2">
    <name type="scientific">Cynara cardunculus var. scolymus</name>
    <name type="common">Globe artichoke</name>
    <name type="synonym">Cynara scolymus</name>
    <dbReference type="NCBI Taxonomy" id="59895"/>
    <lineage>
        <taxon>Eukaryota</taxon>
        <taxon>Viridiplantae</taxon>
        <taxon>Streptophyta</taxon>
        <taxon>Embryophyta</taxon>
        <taxon>Tracheophyta</taxon>
        <taxon>Spermatophyta</taxon>
        <taxon>Magnoliopsida</taxon>
        <taxon>eudicotyledons</taxon>
        <taxon>Gunneridae</taxon>
        <taxon>Pentapetalae</taxon>
        <taxon>asterids</taxon>
        <taxon>campanulids</taxon>
        <taxon>Asterales</taxon>
        <taxon>Asteraceae</taxon>
        <taxon>Carduoideae</taxon>
        <taxon>Cardueae</taxon>
        <taxon>Carduinae</taxon>
        <taxon>Cynara</taxon>
    </lineage>
</organism>
<name>A0A103YIG6_CYNCS</name>
<protein>
    <submittedName>
        <fullName evidence="1">Uncharacterized protein</fullName>
    </submittedName>
</protein>
<comment type="caution">
    <text evidence="1">The sequence shown here is derived from an EMBL/GenBank/DDBJ whole genome shotgun (WGS) entry which is preliminary data.</text>
</comment>
<evidence type="ECO:0000313" key="2">
    <source>
        <dbReference type="Proteomes" id="UP000243975"/>
    </source>
</evidence>
<dbReference type="Gramene" id="KVI09687">
    <property type="protein sequence ID" value="KVI09687"/>
    <property type="gene ID" value="Ccrd_011925"/>
</dbReference>
<evidence type="ECO:0000313" key="1">
    <source>
        <dbReference type="EMBL" id="KVI09687.1"/>
    </source>
</evidence>
<proteinExistence type="predicted"/>
<reference evidence="1 2" key="1">
    <citation type="journal article" date="2016" name="Sci. Rep.">
        <title>The genome sequence of the outbreeding globe artichoke constructed de novo incorporating a phase-aware low-pass sequencing strategy of F1 progeny.</title>
        <authorList>
            <person name="Scaglione D."/>
            <person name="Reyes-Chin-Wo S."/>
            <person name="Acquadro A."/>
            <person name="Froenicke L."/>
            <person name="Portis E."/>
            <person name="Beitel C."/>
            <person name="Tirone M."/>
            <person name="Mauro R."/>
            <person name="Lo Monaco A."/>
            <person name="Mauromicale G."/>
            <person name="Faccioli P."/>
            <person name="Cattivelli L."/>
            <person name="Rieseberg L."/>
            <person name="Michelmore R."/>
            <person name="Lanteri S."/>
        </authorList>
    </citation>
    <scope>NUCLEOTIDE SEQUENCE [LARGE SCALE GENOMIC DNA]</scope>
    <source>
        <strain evidence="1">2C</strain>
    </source>
</reference>
<keyword evidence="2" id="KW-1185">Reference proteome</keyword>